<protein>
    <submittedName>
        <fullName evidence="2">Uncharacterized protein</fullName>
    </submittedName>
</protein>
<evidence type="ECO:0000313" key="3">
    <source>
        <dbReference type="Proteomes" id="UP000324222"/>
    </source>
</evidence>
<evidence type="ECO:0000256" key="1">
    <source>
        <dbReference type="SAM" id="MobiDB-lite"/>
    </source>
</evidence>
<feature type="compositionally biased region" description="Basic and acidic residues" evidence="1">
    <location>
        <begin position="18"/>
        <end position="29"/>
    </location>
</feature>
<feature type="region of interest" description="Disordered" evidence="1">
    <location>
        <begin position="1"/>
        <end position="29"/>
    </location>
</feature>
<name>A0A5B7EMJ3_PORTR</name>
<gene>
    <name evidence="2" type="ORF">E2C01_029257</name>
</gene>
<dbReference type="EMBL" id="VSRR010003353">
    <property type="protein sequence ID" value="MPC35820.1"/>
    <property type="molecule type" value="Genomic_DNA"/>
</dbReference>
<comment type="caution">
    <text evidence="2">The sequence shown here is derived from an EMBL/GenBank/DDBJ whole genome shotgun (WGS) entry which is preliminary data.</text>
</comment>
<evidence type="ECO:0000313" key="2">
    <source>
        <dbReference type="EMBL" id="MPC35820.1"/>
    </source>
</evidence>
<sequence length="72" mass="8517">MQKTINRPSPSCITADQETERERPLGEHRRGELRGYCHNYYDSFYGTITGYNKEYCYFEYPIGQRSPKKASK</sequence>
<feature type="compositionally biased region" description="Polar residues" evidence="1">
    <location>
        <begin position="1"/>
        <end position="16"/>
    </location>
</feature>
<reference evidence="2 3" key="1">
    <citation type="submission" date="2019-05" db="EMBL/GenBank/DDBJ databases">
        <title>Another draft genome of Portunus trituberculatus and its Hox gene families provides insights of decapod evolution.</title>
        <authorList>
            <person name="Jeong J.-H."/>
            <person name="Song I."/>
            <person name="Kim S."/>
            <person name="Choi T."/>
            <person name="Kim D."/>
            <person name="Ryu S."/>
            <person name="Kim W."/>
        </authorList>
    </citation>
    <scope>NUCLEOTIDE SEQUENCE [LARGE SCALE GENOMIC DNA]</scope>
    <source>
        <tissue evidence="2">Muscle</tissue>
    </source>
</reference>
<proteinExistence type="predicted"/>
<accession>A0A5B7EMJ3</accession>
<keyword evidence="3" id="KW-1185">Reference proteome</keyword>
<organism evidence="2 3">
    <name type="scientific">Portunus trituberculatus</name>
    <name type="common">Swimming crab</name>
    <name type="synonym">Neptunus trituberculatus</name>
    <dbReference type="NCBI Taxonomy" id="210409"/>
    <lineage>
        <taxon>Eukaryota</taxon>
        <taxon>Metazoa</taxon>
        <taxon>Ecdysozoa</taxon>
        <taxon>Arthropoda</taxon>
        <taxon>Crustacea</taxon>
        <taxon>Multicrustacea</taxon>
        <taxon>Malacostraca</taxon>
        <taxon>Eumalacostraca</taxon>
        <taxon>Eucarida</taxon>
        <taxon>Decapoda</taxon>
        <taxon>Pleocyemata</taxon>
        <taxon>Brachyura</taxon>
        <taxon>Eubrachyura</taxon>
        <taxon>Portunoidea</taxon>
        <taxon>Portunidae</taxon>
        <taxon>Portuninae</taxon>
        <taxon>Portunus</taxon>
    </lineage>
</organism>
<dbReference type="Proteomes" id="UP000324222">
    <property type="component" value="Unassembled WGS sequence"/>
</dbReference>
<dbReference type="AlphaFoldDB" id="A0A5B7EMJ3"/>